<protein>
    <submittedName>
        <fullName evidence="1">Uncharacterized protein</fullName>
    </submittedName>
</protein>
<dbReference type="AlphaFoldDB" id="A0A098LFJ0"/>
<sequence>MYPISAVRLVNHHDKAYAVIEGRLCAGDRESEDVYAFYPIDQSTGVKYACSWGDYFVTATSNIVTVYSDVSTGQKLRSQTWAKGYIYSLEVKELLYWWVLTTEYLEAEIH</sequence>
<dbReference type="Proteomes" id="UP000030185">
    <property type="component" value="Unassembled WGS sequence"/>
</dbReference>
<dbReference type="EMBL" id="BBLT01000003">
    <property type="protein sequence ID" value="GAL84873.1"/>
    <property type="molecule type" value="Genomic_DNA"/>
</dbReference>
<evidence type="ECO:0000313" key="2">
    <source>
        <dbReference type="Proteomes" id="UP000030185"/>
    </source>
</evidence>
<keyword evidence="2" id="KW-1185">Reference proteome</keyword>
<name>A0A098LFJ0_9BACT</name>
<proteinExistence type="predicted"/>
<organism evidence="1 2">
    <name type="scientific">Sporocytophaga myxococcoides</name>
    <dbReference type="NCBI Taxonomy" id="153721"/>
    <lineage>
        <taxon>Bacteria</taxon>
        <taxon>Pseudomonadati</taxon>
        <taxon>Bacteroidota</taxon>
        <taxon>Cytophagia</taxon>
        <taxon>Cytophagales</taxon>
        <taxon>Cytophagaceae</taxon>
        <taxon>Sporocytophaga</taxon>
    </lineage>
</organism>
<accession>A0A098LFJ0</accession>
<gene>
    <name evidence="1" type="ORF">MYP_2101</name>
</gene>
<reference evidence="1 2" key="1">
    <citation type="submission" date="2014-09" db="EMBL/GenBank/DDBJ databases">
        <title>Sporocytophaga myxococcoides PG-01 genome sequencing.</title>
        <authorList>
            <person name="Liu L."/>
            <person name="Gao P.J."/>
            <person name="Chen G.J."/>
            <person name="Wang L.S."/>
        </authorList>
    </citation>
    <scope>NUCLEOTIDE SEQUENCE [LARGE SCALE GENOMIC DNA]</scope>
    <source>
        <strain evidence="1 2">PG-01</strain>
    </source>
</reference>
<comment type="caution">
    <text evidence="1">The sequence shown here is derived from an EMBL/GenBank/DDBJ whole genome shotgun (WGS) entry which is preliminary data.</text>
</comment>
<evidence type="ECO:0000313" key="1">
    <source>
        <dbReference type="EMBL" id="GAL84873.1"/>
    </source>
</evidence>